<evidence type="ECO:0000313" key="2">
    <source>
        <dbReference type="Proteomes" id="UP001283361"/>
    </source>
</evidence>
<sequence length="95" mass="10904">MSRDGEQTFNCRLAYWVEWQPCKLRSLDAGFYTPAAGRFICRAEEESFLSSLISWIKLAMSFGAVTRCRLCDDDDDDDNEQAAHVQCRKTSLRVT</sequence>
<gene>
    <name evidence="1" type="ORF">RRG08_016967</name>
</gene>
<dbReference type="AlphaFoldDB" id="A0AAE0XZ87"/>
<dbReference type="Proteomes" id="UP001283361">
    <property type="component" value="Unassembled WGS sequence"/>
</dbReference>
<reference evidence="1" key="1">
    <citation type="journal article" date="2023" name="G3 (Bethesda)">
        <title>A reference genome for the long-term kleptoplast-retaining sea slug Elysia crispata morphotype clarki.</title>
        <authorList>
            <person name="Eastman K.E."/>
            <person name="Pendleton A.L."/>
            <person name="Shaikh M.A."/>
            <person name="Suttiyut T."/>
            <person name="Ogas R."/>
            <person name="Tomko P."/>
            <person name="Gavelis G."/>
            <person name="Widhalm J.R."/>
            <person name="Wisecaver J.H."/>
        </authorList>
    </citation>
    <scope>NUCLEOTIDE SEQUENCE</scope>
    <source>
        <strain evidence="1">ECLA1</strain>
    </source>
</reference>
<dbReference type="EMBL" id="JAWDGP010007289">
    <property type="protein sequence ID" value="KAK3726658.1"/>
    <property type="molecule type" value="Genomic_DNA"/>
</dbReference>
<keyword evidence="2" id="KW-1185">Reference proteome</keyword>
<proteinExistence type="predicted"/>
<protein>
    <submittedName>
        <fullName evidence="1">Uncharacterized protein</fullName>
    </submittedName>
</protein>
<name>A0AAE0XZ87_9GAST</name>
<accession>A0AAE0XZ87</accession>
<organism evidence="1 2">
    <name type="scientific">Elysia crispata</name>
    <name type="common">lettuce slug</name>
    <dbReference type="NCBI Taxonomy" id="231223"/>
    <lineage>
        <taxon>Eukaryota</taxon>
        <taxon>Metazoa</taxon>
        <taxon>Spiralia</taxon>
        <taxon>Lophotrochozoa</taxon>
        <taxon>Mollusca</taxon>
        <taxon>Gastropoda</taxon>
        <taxon>Heterobranchia</taxon>
        <taxon>Euthyneura</taxon>
        <taxon>Panpulmonata</taxon>
        <taxon>Sacoglossa</taxon>
        <taxon>Placobranchoidea</taxon>
        <taxon>Plakobranchidae</taxon>
        <taxon>Elysia</taxon>
    </lineage>
</organism>
<evidence type="ECO:0000313" key="1">
    <source>
        <dbReference type="EMBL" id="KAK3726658.1"/>
    </source>
</evidence>
<comment type="caution">
    <text evidence="1">The sequence shown here is derived from an EMBL/GenBank/DDBJ whole genome shotgun (WGS) entry which is preliminary data.</text>
</comment>